<dbReference type="Pfam" id="PF00892">
    <property type="entry name" value="EamA"/>
    <property type="match status" value="1"/>
</dbReference>
<organism evidence="3 4">
    <name type="scientific">Candidatus Woykebacteria bacterium RIFCSPHIGHO2_12_FULL_45_10</name>
    <dbReference type="NCBI Taxonomy" id="1802603"/>
    <lineage>
        <taxon>Bacteria</taxon>
        <taxon>Candidatus Woykeibacteriota</taxon>
    </lineage>
</organism>
<dbReference type="Proteomes" id="UP000178068">
    <property type="component" value="Unassembled WGS sequence"/>
</dbReference>
<evidence type="ECO:0000313" key="3">
    <source>
        <dbReference type="EMBL" id="OGY29889.1"/>
    </source>
</evidence>
<protein>
    <recommendedName>
        <fullName evidence="2">EamA domain-containing protein</fullName>
    </recommendedName>
</protein>
<dbReference type="InterPro" id="IPR037185">
    <property type="entry name" value="EmrE-like"/>
</dbReference>
<dbReference type="GO" id="GO:0016020">
    <property type="term" value="C:membrane"/>
    <property type="evidence" value="ECO:0007669"/>
    <property type="project" value="InterPro"/>
</dbReference>
<accession>A0A1G1WQB1</accession>
<keyword evidence="1" id="KW-0472">Membrane</keyword>
<feature type="transmembrane region" description="Helical" evidence="1">
    <location>
        <begin position="95"/>
        <end position="114"/>
    </location>
</feature>
<keyword evidence="1" id="KW-1133">Transmembrane helix</keyword>
<dbReference type="PANTHER" id="PTHR22911">
    <property type="entry name" value="ACYL-MALONYL CONDENSING ENZYME-RELATED"/>
    <property type="match status" value="1"/>
</dbReference>
<feature type="transmembrane region" description="Helical" evidence="1">
    <location>
        <begin position="35"/>
        <end position="54"/>
    </location>
</feature>
<name>A0A1G1WQB1_9BACT</name>
<dbReference type="SUPFAM" id="SSF103481">
    <property type="entry name" value="Multidrug resistance efflux transporter EmrE"/>
    <property type="match status" value="1"/>
</dbReference>
<feature type="transmembrane region" description="Helical" evidence="1">
    <location>
        <begin position="66"/>
        <end position="88"/>
    </location>
</feature>
<feature type="transmembrane region" description="Helical" evidence="1">
    <location>
        <begin position="6"/>
        <end position="23"/>
    </location>
</feature>
<dbReference type="AlphaFoldDB" id="A0A1G1WQB1"/>
<dbReference type="EMBL" id="MHCZ01000018">
    <property type="protein sequence ID" value="OGY29889.1"/>
    <property type="molecule type" value="Genomic_DNA"/>
</dbReference>
<feature type="transmembrane region" description="Helical" evidence="1">
    <location>
        <begin position="120"/>
        <end position="139"/>
    </location>
</feature>
<dbReference type="STRING" id="1802603.A3F35_00420"/>
<dbReference type="PANTHER" id="PTHR22911:SF137">
    <property type="entry name" value="SOLUTE CARRIER FAMILY 35 MEMBER G2-RELATED"/>
    <property type="match status" value="1"/>
</dbReference>
<comment type="caution">
    <text evidence="3">The sequence shown here is derived from an EMBL/GenBank/DDBJ whole genome shotgun (WGS) entry which is preliminary data.</text>
</comment>
<sequence length="142" mass="15154">MKLSFLISTLVIIFFWGLWGLFGKIAANKLGLQSAIWGTFFTFPIIMFGFMLATKQLFPINFDRTGILFSLAGGLAGAIGTVIFIPLLKEGQASILIPITAIYPVVTAILAVAFLNEKLALVQVGGVILAMAGVFLVSLSGK</sequence>
<evidence type="ECO:0000313" key="4">
    <source>
        <dbReference type="Proteomes" id="UP000178068"/>
    </source>
</evidence>
<dbReference type="InterPro" id="IPR000620">
    <property type="entry name" value="EamA_dom"/>
</dbReference>
<keyword evidence="1" id="KW-0812">Transmembrane</keyword>
<reference evidence="3 4" key="1">
    <citation type="journal article" date="2016" name="Nat. Commun.">
        <title>Thousands of microbial genomes shed light on interconnected biogeochemical processes in an aquifer system.</title>
        <authorList>
            <person name="Anantharaman K."/>
            <person name="Brown C.T."/>
            <person name="Hug L.A."/>
            <person name="Sharon I."/>
            <person name="Castelle C.J."/>
            <person name="Probst A.J."/>
            <person name="Thomas B.C."/>
            <person name="Singh A."/>
            <person name="Wilkins M.J."/>
            <person name="Karaoz U."/>
            <person name="Brodie E.L."/>
            <person name="Williams K.H."/>
            <person name="Hubbard S.S."/>
            <person name="Banfield J.F."/>
        </authorList>
    </citation>
    <scope>NUCLEOTIDE SEQUENCE [LARGE SCALE GENOMIC DNA]</scope>
</reference>
<feature type="domain" description="EamA" evidence="2">
    <location>
        <begin position="7"/>
        <end position="138"/>
    </location>
</feature>
<gene>
    <name evidence="3" type="ORF">A3F35_00420</name>
</gene>
<evidence type="ECO:0000259" key="2">
    <source>
        <dbReference type="Pfam" id="PF00892"/>
    </source>
</evidence>
<proteinExistence type="predicted"/>
<evidence type="ECO:0000256" key="1">
    <source>
        <dbReference type="SAM" id="Phobius"/>
    </source>
</evidence>
<dbReference type="Gene3D" id="1.10.3730.20">
    <property type="match status" value="1"/>
</dbReference>